<dbReference type="GO" id="GO:0046503">
    <property type="term" value="P:glycerolipid catabolic process"/>
    <property type="evidence" value="ECO:0007669"/>
    <property type="project" value="TreeGrafter"/>
</dbReference>
<evidence type="ECO:0000313" key="2">
    <source>
        <dbReference type="EMBL" id="RAK64390.1"/>
    </source>
</evidence>
<reference evidence="2 3" key="1">
    <citation type="submission" date="2018-05" db="EMBL/GenBank/DDBJ databases">
        <authorList>
            <person name="Lanie J.A."/>
            <person name="Ng W.-L."/>
            <person name="Kazmierczak K.M."/>
            <person name="Andrzejewski T.M."/>
            <person name="Davidsen T.M."/>
            <person name="Wayne K.J."/>
            <person name="Tettelin H."/>
            <person name="Glass J.I."/>
            <person name="Rusch D."/>
            <person name="Podicherti R."/>
            <person name="Tsui H.-C.T."/>
            <person name="Winkler M.E."/>
        </authorList>
    </citation>
    <scope>NUCLEOTIDE SEQUENCE [LARGE SCALE GENOMIC DNA]</scope>
    <source>
        <strain evidence="2 3">BUT-10</strain>
    </source>
</reference>
<keyword evidence="2" id="KW-0378">Hydrolase</keyword>
<evidence type="ECO:0000313" key="3">
    <source>
        <dbReference type="Proteomes" id="UP000249524"/>
    </source>
</evidence>
<organism evidence="2 3">
    <name type="scientific">Phenylobacterium kunshanense</name>
    <dbReference type="NCBI Taxonomy" id="1445034"/>
    <lineage>
        <taxon>Bacteria</taxon>
        <taxon>Pseudomonadati</taxon>
        <taxon>Pseudomonadota</taxon>
        <taxon>Alphaproteobacteria</taxon>
        <taxon>Caulobacterales</taxon>
        <taxon>Caulobacteraceae</taxon>
        <taxon>Phenylobacterium</taxon>
    </lineage>
</organism>
<dbReference type="InterPro" id="IPR050471">
    <property type="entry name" value="AB_hydrolase"/>
</dbReference>
<feature type="domain" description="AB hydrolase-1" evidence="1">
    <location>
        <begin position="23"/>
        <end position="255"/>
    </location>
</feature>
<protein>
    <submittedName>
        <fullName evidence="2">Alpha/beta hydrolase</fullName>
    </submittedName>
</protein>
<dbReference type="EMBL" id="QFYS01000006">
    <property type="protein sequence ID" value="RAK64390.1"/>
    <property type="molecule type" value="Genomic_DNA"/>
</dbReference>
<dbReference type="Proteomes" id="UP000249524">
    <property type="component" value="Unassembled WGS sequence"/>
</dbReference>
<evidence type="ECO:0000259" key="1">
    <source>
        <dbReference type="Pfam" id="PF00561"/>
    </source>
</evidence>
<dbReference type="PANTHER" id="PTHR43433">
    <property type="entry name" value="HYDROLASE, ALPHA/BETA FOLD FAMILY PROTEIN"/>
    <property type="match status" value="1"/>
</dbReference>
<comment type="caution">
    <text evidence="2">The sequence shown here is derived from an EMBL/GenBank/DDBJ whole genome shotgun (WGS) entry which is preliminary data.</text>
</comment>
<accession>A0A328BAA8</accession>
<dbReference type="PRINTS" id="PR00111">
    <property type="entry name" value="ABHYDROLASE"/>
</dbReference>
<keyword evidence="3" id="KW-1185">Reference proteome</keyword>
<dbReference type="AlphaFoldDB" id="A0A328BAA8"/>
<dbReference type="PANTHER" id="PTHR43433:SF5">
    <property type="entry name" value="AB HYDROLASE-1 DOMAIN-CONTAINING PROTEIN"/>
    <property type="match status" value="1"/>
</dbReference>
<dbReference type="OrthoDB" id="9798888at2"/>
<dbReference type="Pfam" id="PF00561">
    <property type="entry name" value="Abhydrolase_1"/>
    <property type="match status" value="1"/>
</dbReference>
<dbReference type="RefSeq" id="WP_111276777.1">
    <property type="nucleotide sequence ID" value="NZ_QFYS01000006.1"/>
</dbReference>
<sequence>MPRARNGAVEIEYQSFGDDRPETVLLVNGLGSQMTRWPEAFCEKLVARGYRAIRFDNRDTGLSTWFKSGDRYILKDMAADAMAVLDAAGVKQAHIAGVSMGGMIVQRIAIDYPARVLSLTSIMSAPSGDVVATPEAMAVISNPPPDPAADYEAFVAHGVKNARVIGSPAYPWTDAELRERVVAEHARAFNPAGVGRQRQAIGADGDRTEELRKLNVPTVVLHGEDDPLVQPVGGRETAAAIPGAELRMIPGMGHDVPPALYDTFVDAICAAASRAKTNA</sequence>
<dbReference type="InterPro" id="IPR029058">
    <property type="entry name" value="AB_hydrolase_fold"/>
</dbReference>
<name>A0A328BAA8_9CAUL</name>
<dbReference type="GO" id="GO:0004806">
    <property type="term" value="F:triacylglycerol lipase activity"/>
    <property type="evidence" value="ECO:0007669"/>
    <property type="project" value="TreeGrafter"/>
</dbReference>
<dbReference type="SUPFAM" id="SSF53474">
    <property type="entry name" value="alpha/beta-Hydrolases"/>
    <property type="match status" value="1"/>
</dbReference>
<proteinExistence type="predicted"/>
<gene>
    <name evidence="2" type="ORF">DJ019_14600</name>
</gene>
<dbReference type="Gene3D" id="3.40.50.1820">
    <property type="entry name" value="alpha/beta hydrolase"/>
    <property type="match status" value="1"/>
</dbReference>
<dbReference type="InterPro" id="IPR000073">
    <property type="entry name" value="AB_hydrolase_1"/>
</dbReference>